<dbReference type="EMBL" id="JAHRIO010032259">
    <property type="protein sequence ID" value="MEQ2169173.1"/>
    <property type="molecule type" value="Genomic_DNA"/>
</dbReference>
<evidence type="ECO:0000313" key="1">
    <source>
        <dbReference type="EMBL" id="MEQ2169173.1"/>
    </source>
</evidence>
<evidence type="ECO:0008006" key="3">
    <source>
        <dbReference type="Google" id="ProtNLM"/>
    </source>
</evidence>
<comment type="caution">
    <text evidence="1">The sequence shown here is derived from an EMBL/GenBank/DDBJ whole genome shotgun (WGS) entry which is preliminary data.</text>
</comment>
<proteinExistence type="predicted"/>
<evidence type="ECO:0000313" key="2">
    <source>
        <dbReference type="Proteomes" id="UP001476798"/>
    </source>
</evidence>
<keyword evidence="2" id="KW-1185">Reference proteome</keyword>
<name>A0ABV0NCS0_9TELE</name>
<protein>
    <recommendedName>
        <fullName evidence="3">Secreted protein</fullName>
    </recommendedName>
</protein>
<gene>
    <name evidence="1" type="ORF">GOODEAATRI_022327</name>
</gene>
<dbReference type="Proteomes" id="UP001476798">
    <property type="component" value="Unassembled WGS sequence"/>
</dbReference>
<reference evidence="1 2" key="1">
    <citation type="submission" date="2021-06" db="EMBL/GenBank/DDBJ databases">
        <authorList>
            <person name="Palmer J.M."/>
        </authorList>
    </citation>
    <scope>NUCLEOTIDE SEQUENCE [LARGE SCALE GENOMIC DNA]</scope>
    <source>
        <strain evidence="1 2">GA_2019</strain>
        <tissue evidence="1">Muscle</tissue>
    </source>
</reference>
<organism evidence="1 2">
    <name type="scientific">Goodea atripinnis</name>
    <dbReference type="NCBI Taxonomy" id="208336"/>
    <lineage>
        <taxon>Eukaryota</taxon>
        <taxon>Metazoa</taxon>
        <taxon>Chordata</taxon>
        <taxon>Craniata</taxon>
        <taxon>Vertebrata</taxon>
        <taxon>Euteleostomi</taxon>
        <taxon>Actinopterygii</taxon>
        <taxon>Neopterygii</taxon>
        <taxon>Teleostei</taxon>
        <taxon>Neoteleostei</taxon>
        <taxon>Acanthomorphata</taxon>
        <taxon>Ovalentaria</taxon>
        <taxon>Atherinomorphae</taxon>
        <taxon>Cyprinodontiformes</taxon>
        <taxon>Goodeidae</taxon>
        <taxon>Goodea</taxon>
    </lineage>
</organism>
<sequence>MHCLARVGQPIQLCVPHLLIIFTKRLIHSFADIHLERNSNKIDRLGYLSTKQHHVRRESRRAVLGGPLTHALENSTFKIGALVTMEQVWGSISADPFRHNLLRHSGSLHVR</sequence>
<accession>A0ABV0NCS0</accession>